<dbReference type="EnsemblMetazoa" id="CapteT218889">
    <property type="protein sequence ID" value="CapteP218889"/>
    <property type="gene ID" value="CapteG218889"/>
</dbReference>
<dbReference type="GO" id="GO:0005739">
    <property type="term" value="C:mitochondrion"/>
    <property type="evidence" value="ECO:0007669"/>
    <property type="project" value="TreeGrafter"/>
</dbReference>
<comment type="function">
    <text evidence="1">Involved in an early step of the mitochondrial complex IV assembly process.</text>
</comment>
<protein>
    <recommendedName>
        <fullName evidence="3">Cytochrome c oxidase assembly factor 5</fullName>
    </recommendedName>
</protein>
<dbReference type="OMA" id="KKTPKEC"/>
<dbReference type="EMBL" id="KB299334">
    <property type="protein sequence ID" value="ELU08116.1"/>
    <property type="molecule type" value="Genomic_DNA"/>
</dbReference>
<name>R7UXK1_CAPTE</name>
<dbReference type="PANTHER" id="PTHR28627:SF1">
    <property type="entry name" value="CYTOCHROME C OXIDASE ASSEMBLY FACTOR 5"/>
    <property type="match status" value="1"/>
</dbReference>
<reference evidence="7" key="1">
    <citation type="submission" date="2012-12" db="EMBL/GenBank/DDBJ databases">
        <authorList>
            <person name="Hellsten U."/>
            <person name="Grimwood J."/>
            <person name="Chapman J.A."/>
            <person name="Shapiro H."/>
            <person name="Aerts A."/>
            <person name="Otillar R.P."/>
            <person name="Terry A.Y."/>
            <person name="Boore J.L."/>
            <person name="Simakov O."/>
            <person name="Marletaz F."/>
            <person name="Cho S.-J."/>
            <person name="Edsinger-Gonzales E."/>
            <person name="Havlak P."/>
            <person name="Kuo D.-H."/>
            <person name="Larsson T."/>
            <person name="Lv J."/>
            <person name="Arendt D."/>
            <person name="Savage R."/>
            <person name="Osoegawa K."/>
            <person name="de Jong P."/>
            <person name="Lindberg D.R."/>
            <person name="Seaver E.C."/>
            <person name="Weisblat D.A."/>
            <person name="Putnam N.H."/>
            <person name="Grigoriev I.V."/>
            <person name="Rokhsar D.S."/>
        </authorList>
    </citation>
    <scope>NUCLEOTIDE SEQUENCE</scope>
    <source>
        <strain evidence="7">I ESC-2004</strain>
    </source>
</reference>
<organism evidence="5">
    <name type="scientific">Capitella teleta</name>
    <name type="common">Polychaete worm</name>
    <dbReference type="NCBI Taxonomy" id="283909"/>
    <lineage>
        <taxon>Eukaryota</taxon>
        <taxon>Metazoa</taxon>
        <taxon>Spiralia</taxon>
        <taxon>Lophotrochozoa</taxon>
        <taxon>Annelida</taxon>
        <taxon>Polychaeta</taxon>
        <taxon>Sedentaria</taxon>
        <taxon>Scolecida</taxon>
        <taxon>Capitellidae</taxon>
        <taxon>Capitella</taxon>
    </lineage>
</organism>
<dbReference type="HOGENOM" id="CLU_138069_2_1_1"/>
<proteinExistence type="inferred from homology"/>
<accession>R7UXK1</accession>
<sequence>MSAAGLTYDEEVAKIKAEKAKPGRACQGLREDLRECLMQSDCVIKDGKSPKDCLLMGRHPSVPDRCHALRQSFFDCKRSLIDMRTRFRGRKGY</sequence>
<dbReference type="Proteomes" id="UP000014760">
    <property type="component" value="Unassembled WGS sequence"/>
</dbReference>
<reference evidence="6" key="3">
    <citation type="submission" date="2015-06" db="UniProtKB">
        <authorList>
            <consortium name="EnsemblMetazoa"/>
        </authorList>
    </citation>
    <scope>IDENTIFICATION</scope>
</reference>
<keyword evidence="7" id="KW-1185">Reference proteome</keyword>
<evidence type="ECO:0000256" key="1">
    <source>
        <dbReference type="ARBA" id="ARBA00003186"/>
    </source>
</evidence>
<dbReference type="InterPro" id="IPR018793">
    <property type="entry name" value="Cyt_c_oxidase_assmbl_Pet191"/>
</dbReference>
<evidence type="ECO:0000256" key="3">
    <source>
        <dbReference type="ARBA" id="ARBA00021904"/>
    </source>
</evidence>
<evidence type="ECO:0000313" key="5">
    <source>
        <dbReference type="EMBL" id="ELU08116.1"/>
    </source>
</evidence>
<dbReference type="Pfam" id="PF10203">
    <property type="entry name" value="Pet191_N"/>
    <property type="match status" value="1"/>
</dbReference>
<dbReference type="EMBL" id="AMQN01006853">
    <property type="status" value="NOT_ANNOTATED_CDS"/>
    <property type="molecule type" value="Genomic_DNA"/>
</dbReference>
<dbReference type="GO" id="GO:0033617">
    <property type="term" value="P:mitochondrial respiratory chain complex IV assembly"/>
    <property type="evidence" value="ECO:0007669"/>
    <property type="project" value="TreeGrafter"/>
</dbReference>
<dbReference type="PANTHER" id="PTHR28627">
    <property type="entry name" value="CYTOCHROME C OXIDASE ASSEMBLY FACTOR 5"/>
    <property type="match status" value="1"/>
</dbReference>
<dbReference type="AlphaFoldDB" id="R7UXK1"/>
<evidence type="ECO:0000313" key="7">
    <source>
        <dbReference type="Proteomes" id="UP000014760"/>
    </source>
</evidence>
<dbReference type="STRING" id="283909.R7UXK1"/>
<reference evidence="5 7" key="2">
    <citation type="journal article" date="2013" name="Nature">
        <title>Insights into bilaterian evolution from three spiralian genomes.</title>
        <authorList>
            <person name="Simakov O."/>
            <person name="Marletaz F."/>
            <person name="Cho S.J."/>
            <person name="Edsinger-Gonzales E."/>
            <person name="Havlak P."/>
            <person name="Hellsten U."/>
            <person name="Kuo D.H."/>
            <person name="Larsson T."/>
            <person name="Lv J."/>
            <person name="Arendt D."/>
            <person name="Savage R."/>
            <person name="Osoegawa K."/>
            <person name="de Jong P."/>
            <person name="Grimwood J."/>
            <person name="Chapman J.A."/>
            <person name="Shapiro H."/>
            <person name="Aerts A."/>
            <person name="Otillar R.P."/>
            <person name="Terry A.Y."/>
            <person name="Boore J.L."/>
            <person name="Grigoriev I.V."/>
            <person name="Lindberg D.R."/>
            <person name="Seaver E.C."/>
            <person name="Weisblat D.A."/>
            <person name="Putnam N.H."/>
            <person name="Rokhsar D.S."/>
        </authorList>
    </citation>
    <scope>NUCLEOTIDE SEQUENCE</scope>
    <source>
        <strain evidence="5 7">I ESC-2004</strain>
    </source>
</reference>
<comment type="similarity">
    <text evidence="2">Belongs to the PET191 family.</text>
</comment>
<evidence type="ECO:0000256" key="2">
    <source>
        <dbReference type="ARBA" id="ARBA00007785"/>
    </source>
</evidence>
<gene>
    <name evidence="5" type="ORF">CAPTEDRAFT_218889</name>
</gene>
<evidence type="ECO:0000313" key="6">
    <source>
        <dbReference type="EnsemblMetazoa" id="CapteP218889"/>
    </source>
</evidence>
<dbReference type="OrthoDB" id="282149at2759"/>
<evidence type="ECO:0000256" key="4">
    <source>
        <dbReference type="ARBA" id="ARBA00023157"/>
    </source>
</evidence>
<dbReference type="FunCoup" id="R7UXK1">
    <property type="interactions" value="396"/>
</dbReference>
<keyword evidence="4" id="KW-1015">Disulfide bond</keyword>